<accession>A0A0V1CEP4</accession>
<evidence type="ECO:0000313" key="2">
    <source>
        <dbReference type="Proteomes" id="UP000054653"/>
    </source>
</evidence>
<evidence type="ECO:0000313" key="1">
    <source>
        <dbReference type="EMBL" id="KRY47801.1"/>
    </source>
</evidence>
<dbReference type="AlphaFoldDB" id="A0A0V1CEP4"/>
<comment type="caution">
    <text evidence="1">The sequence shown here is derived from an EMBL/GenBank/DDBJ whole genome shotgun (WGS) entry which is preliminary data.</text>
</comment>
<dbReference type="Proteomes" id="UP000054653">
    <property type="component" value="Unassembled WGS sequence"/>
</dbReference>
<name>A0A0V1CEP4_TRIBR</name>
<dbReference type="EMBL" id="JYDI01000228">
    <property type="protein sequence ID" value="KRY47801.1"/>
    <property type="molecule type" value="Genomic_DNA"/>
</dbReference>
<gene>
    <name evidence="1" type="ORF">T03_3714</name>
</gene>
<keyword evidence="2" id="KW-1185">Reference proteome</keyword>
<protein>
    <submittedName>
        <fullName evidence="1">Uncharacterized protein</fullName>
    </submittedName>
</protein>
<reference evidence="1 2" key="1">
    <citation type="submission" date="2015-01" db="EMBL/GenBank/DDBJ databases">
        <title>Evolution of Trichinella species and genotypes.</title>
        <authorList>
            <person name="Korhonen P.K."/>
            <person name="Edoardo P."/>
            <person name="Giuseppe L.R."/>
            <person name="Gasser R.B."/>
        </authorList>
    </citation>
    <scope>NUCLEOTIDE SEQUENCE [LARGE SCALE GENOMIC DNA]</scope>
    <source>
        <strain evidence="1">ISS120</strain>
    </source>
</reference>
<sequence length="195" mass="22640">MKFIEETYWEFVGSTVCGQAVCTINSRICWSYLLLSCHFLMTLDTSSFKTTTCTVMRLPSLIGTACRRVRTARPRSGPSARVDGRYRNQTLPAVPTSGQPATPPRFTEKKLESLYLTYHNFSHKKMQITKDRYMANSLSFIKKYLANFCSHDQLNRWNVKSSLNNIILRESRRQEGLYDLTTVPIEQPYDEDRRM</sequence>
<proteinExistence type="predicted"/>
<organism evidence="1 2">
    <name type="scientific">Trichinella britovi</name>
    <name type="common">Parasitic roundworm</name>
    <dbReference type="NCBI Taxonomy" id="45882"/>
    <lineage>
        <taxon>Eukaryota</taxon>
        <taxon>Metazoa</taxon>
        <taxon>Ecdysozoa</taxon>
        <taxon>Nematoda</taxon>
        <taxon>Enoplea</taxon>
        <taxon>Dorylaimia</taxon>
        <taxon>Trichinellida</taxon>
        <taxon>Trichinellidae</taxon>
        <taxon>Trichinella</taxon>
    </lineage>
</organism>